<dbReference type="PANTHER" id="PTHR17614:SF13">
    <property type="entry name" value="ZINC FINGER PROTEIN 804A"/>
    <property type="match status" value="1"/>
</dbReference>
<feature type="compositionally biased region" description="Basic residues" evidence="4">
    <location>
        <begin position="1096"/>
        <end position="1107"/>
    </location>
</feature>
<protein>
    <submittedName>
        <fullName evidence="7">G patch domain-containing protein 8</fullName>
    </submittedName>
</protein>
<feature type="compositionally biased region" description="Basic and acidic residues" evidence="4">
    <location>
        <begin position="769"/>
        <end position="781"/>
    </location>
</feature>
<keyword evidence="8" id="KW-1185">Reference proteome</keyword>
<evidence type="ECO:0000256" key="4">
    <source>
        <dbReference type="SAM" id="MobiDB-lite"/>
    </source>
</evidence>
<feature type="chain" id="PRO_5020580416" evidence="5">
    <location>
        <begin position="18"/>
        <end position="1387"/>
    </location>
</feature>
<feature type="compositionally biased region" description="Polar residues" evidence="4">
    <location>
        <begin position="1316"/>
        <end position="1326"/>
    </location>
</feature>
<dbReference type="PANTHER" id="PTHR17614">
    <property type="entry name" value="ZINC FINGER-CONTAINING"/>
    <property type="match status" value="1"/>
</dbReference>
<dbReference type="Proteomes" id="UP000298787">
    <property type="component" value="Chromosome 17"/>
</dbReference>
<reference evidence="7 8" key="1">
    <citation type="submission" date="2019-01" db="EMBL/GenBank/DDBJ databases">
        <title>Genome Assembly of Collichthys lucidus.</title>
        <authorList>
            <person name="Cai M."/>
            <person name="Xiao S."/>
        </authorList>
    </citation>
    <scope>NUCLEOTIDE SEQUENCE [LARGE SCALE GENOMIC DNA]</scope>
    <source>
        <strain evidence="7">JT15FE1705JMU</strain>
        <tissue evidence="7">Muscle</tissue>
    </source>
</reference>
<dbReference type="GO" id="GO:0005634">
    <property type="term" value="C:nucleus"/>
    <property type="evidence" value="ECO:0007669"/>
    <property type="project" value="TreeGrafter"/>
</dbReference>
<feature type="region of interest" description="Disordered" evidence="4">
    <location>
        <begin position="797"/>
        <end position="816"/>
    </location>
</feature>
<feature type="region of interest" description="Disordered" evidence="4">
    <location>
        <begin position="1247"/>
        <end position="1284"/>
    </location>
</feature>
<evidence type="ECO:0000313" key="7">
    <source>
        <dbReference type="EMBL" id="TKS85958.1"/>
    </source>
</evidence>
<keyword evidence="3" id="KW-0862">Zinc</keyword>
<organism evidence="7 8">
    <name type="scientific">Collichthys lucidus</name>
    <name type="common">Big head croaker</name>
    <name type="synonym">Sciaena lucida</name>
    <dbReference type="NCBI Taxonomy" id="240159"/>
    <lineage>
        <taxon>Eukaryota</taxon>
        <taxon>Metazoa</taxon>
        <taxon>Chordata</taxon>
        <taxon>Craniata</taxon>
        <taxon>Vertebrata</taxon>
        <taxon>Euteleostomi</taxon>
        <taxon>Actinopterygii</taxon>
        <taxon>Neopterygii</taxon>
        <taxon>Teleostei</taxon>
        <taxon>Neoteleostei</taxon>
        <taxon>Acanthomorphata</taxon>
        <taxon>Eupercaria</taxon>
        <taxon>Sciaenidae</taxon>
        <taxon>Collichthys</taxon>
    </lineage>
</organism>
<dbReference type="InterPro" id="IPR052445">
    <property type="entry name" value="ZnF-G_patch_domain"/>
</dbReference>
<feature type="region of interest" description="Disordered" evidence="4">
    <location>
        <begin position="832"/>
        <end position="860"/>
    </location>
</feature>
<dbReference type="PROSITE" id="PS00028">
    <property type="entry name" value="ZINC_FINGER_C2H2_1"/>
    <property type="match status" value="1"/>
</dbReference>
<dbReference type="GO" id="GO:0008270">
    <property type="term" value="F:zinc ion binding"/>
    <property type="evidence" value="ECO:0007669"/>
    <property type="project" value="UniProtKB-KW"/>
</dbReference>
<dbReference type="SUPFAM" id="SSF57667">
    <property type="entry name" value="beta-beta-alpha zinc fingers"/>
    <property type="match status" value="1"/>
</dbReference>
<dbReference type="InterPro" id="IPR013087">
    <property type="entry name" value="Znf_C2H2_type"/>
</dbReference>
<gene>
    <name evidence="7" type="ORF">D9C73_019384</name>
</gene>
<evidence type="ECO:0000256" key="5">
    <source>
        <dbReference type="SAM" id="SignalP"/>
    </source>
</evidence>
<dbReference type="STRING" id="240159.A0A4U5VDB5"/>
<evidence type="ECO:0000256" key="3">
    <source>
        <dbReference type="ARBA" id="ARBA00022833"/>
    </source>
</evidence>
<evidence type="ECO:0000259" key="6">
    <source>
        <dbReference type="PROSITE" id="PS00028"/>
    </source>
</evidence>
<sequence>MDNAILFLLFYFGTLRSHSVPEGADLDGQEQHQLSSSICFAKEEGDSSFYCELCDKQYVRHQQYDNHINSYDHHHKQRLKELKQREFYRALACRRQRRRREEKREERALRRLHKDEERTTGECAPGSGPMFRSTTVAVEPADQSRPDFVQNWADIHTGSATLGTKPQTPLMQPFLPLDPALETRLLSNTQWAYSQMDTNNTTTTAAAAESCILNKTQMDYNDLTATAITASTITTATNNNNITNTDNTNINSSTKTSHFNKIPWAHHYLSNPITPNNIPTTATNTTTNGSIFNKTTVANFSKKITTTTATAAAISNSTDISINSSRAVCGPVGVSDVQSVPSRVRPVSFSLPKRSCVLLHQSAAVFIQAGRGSGLSGKQEGVTVHDRAKDLAEKVTDQRLKSPVSADVENVGVDHWDTGNQCSVDSKTAIHHSEAGANMSTERGTGGHSGTGAQVSLCNRNVIRVEDSVISGNGAQLSLCNGNGTGAQVSSESGTGAHVYFNSGISGHDSDSVSTVVAKDSVCRGSEAETHDNVELNHARELKDLLCPTTNEPQKSLSGVLNESSVQTQSKESNTATSNWAKKSTSLPACRPKEPFCPVLSRDGSRVLLWPSEMVSYTKTSPSISYSINPLLYDFRAHNRAKEGGEEKKGGPVEGRERVKPPVIKQPGCQQRQEVMEEVKEGKIDEREEEDERRQAGNPMEVVAHCSGRGAVPDRCSCRDETALKFVPVSTECHLAPTLGLQNTARRRRRRKRRGGVRRGMRKRGRRKRAEEKTDRKDSERVRRIISSLSENQVFEGRGDERLRREGAEKEERREKGLLSNLAAHRLVGEREKRMRAEERRIRGDQTERERAGRNDKRGELLSNLPMNRCNRCNQLCLQVKREASQHQSQQSASGWGQGLRKLLCRGAACNSVISSVPGSVIQMPRCPAITPDPAENDRETGEMHRNTQAGREEGQRNPRKTEIRAVQDAEENVCNLVISGVSFPCGDAAPEPEICLVPTPRRETACDPAISLVPAPFREAACSQRQTVPAGRSNPVSGPAPRCSAQQTETQPRIRSAFAEMTLPGDAISKEVMSRSAVTGGKRTRESPEAGESPRKKRKRGRRQARRVACEQRQDRTSVGLTANLDVDEASRMQDATKAPELKSNETLLAAECSSKCNKAEMNTDCHFLCRTKQCPCHNINRSEETFSRDTTDKLNNCCRCDDSEGGDCNANDCSLLSSDPSGGEGNRTEKPFSDCNHSGCDKTLDSNETRNDSDNPCDENDKEEDHPPDLVDSDKPTCTAADTPVDSLTKDVCTCSINDARMHEKTAAQRDENTCQNQTNTKSGLSEEHAPQHKTHTCIDHSGCDVHPLLIRRLLPRLHHHHPLSLPLFTPHPPSLSWMPPVRIP</sequence>
<feature type="compositionally biased region" description="Basic residues" evidence="4">
    <location>
        <begin position="745"/>
        <end position="768"/>
    </location>
</feature>
<accession>A0A4U5VDB5</accession>
<keyword evidence="1" id="KW-0479">Metal-binding</keyword>
<feature type="compositionally biased region" description="Basic and acidic residues" evidence="4">
    <location>
        <begin position="674"/>
        <end position="686"/>
    </location>
</feature>
<feature type="compositionally biased region" description="Basic and acidic residues" evidence="4">
    <location>
        <begin position="1265"/>
        <end position="1277"/>
    </location>
</feature>
<name>A0A4U5VDB5_COLLU</name>
<feature type="region of interest" description="Disordered" evidence="4">
    <location>
        <begin position="1311"/>
        <end position="1333"/>
    </location>
</feature>
<dbReference type="EMBL" id="CM014094">
    <property type="protein sequence ID" value="TKS85958.1"/>
    <property type="molecule type" value="Genomic_DNA"/>
</dbReference>
<feature type="domain" description="C2H2-type" evidence="6">
    <location>
        <begin position="51"/>
        <end position="73"/>
    </location>
</feature>
<evidence type="ECO:0000256" key="2">
    <source>
        <dbReference type="ARBA" id="ARBA00022771"/>
    </source>
</evidence>
<keyword evidence="2" id="KW-0863">Zinc-finger</keyword>
<feature type="region of interest" description="Disordered" evidence="4">
    <location>
        <begin position="740"/>
        <end position="781"/>
    </location>
</feature>
<dbReference type="Gene3D" id="3.30.160.60">
    <property type="entry name" value="Classic Zinc Finger"/>
    <property type="match status" value="1"/>
</dbReference>
<keyword evidence="5" id="KW-0732">Signal</keyword>
<feature type="signal peptide" evidence="5">
    <location>
        <begin position="1"/>
        <end position="17"/>
    </location>
</feature>
<feature type="compositionally biased region" description="Basic and acidic residues" evidence="4">
    <location>
        <begin position="1084"/>
        <end position="1095"/>
    </location>
</feature>
<evidence type="ECO:0000313" key="8">
    <source>
        <dbReference type="Proteomes" id="UP000298787"/>
    </source>
</evidence>
<feature type="compositionally biased region" description="Basic and acidic residues" evidence="4">
    <location>
        <begin position="936"/>
        <end position="961"/>
    </location>
</feature>
<feature type="region of interest" description="Disordered" evidence="4">
    <location>
        <begin position="667"/>
        <end position="699"/>
    </location>
</feature>
<feature type="compositionally biased region" description="Polar residues" evidence="4">
    <location>
        <begin position="1045"/>
        <end position="1054"/>
    </location>
</feature>
<proteinExistence type="predicted"/>
<feature type="region of interest" description="Disordered" evidence="4">
    <location>
        <begin position="932"/>
        <end position="961"/>
    </location>
</feature>
<dbReference type="InterPro" id="IPR036236">
    <property type="entry name" value="Znf_C2H2_sf"/>
</dbReference>
<feature type="region of interest" description="Disordered" evidence="4">
    <location>
        <begin position="553"/>
        <end position="582"/>
    </location>
</feature>
<evidence type="ECO:0000256" key="1">
    <source>
        <dbReference type="ARBA" id="ARBA00022723"/>
    </source>
</evidence>
<feature type="region of interest" description="Disordered" evidence="4">
    <location>
        <begin position="1025"/>
        <end position="1124"/>
    </location>
</feature>